<keyword evidence="14" id="KW-0408">Iron</keyword>
<dbReference type="PANTHER" id="PTHR10134">
    <property type="entry name" value="CYTOCHROME B-C1 COMPLEX SUBUNIT RIESKE, MITOCHONDRIAL"/>
    <property type="match status" value="1"/>
</dbReference>
<evidence type="ECO:0000256" key="9">
    <source>
        <dbReference type="ARBA" id="ARBA00022714"/>
    </source>
</evidence>
<evidence type="ECO:0000256" key="16">
    <source>
        <dbReference type="ARBA" id="ARBA00023136"/>
    </source>
</evidence>
<evidence type="ECO:0000256" key="7">
    <source>
        <dbReference type="ARBA" id="ARBA00022660"/>
    </source>
</evidence>
<proteinExistence type="inferred from homology"/>
<gene>
    <name evidence="22" type="ORF">M6B22_04485</name>
</gene>
<dbReference type="SUPFAM" id="SSF50022">
    <property type="entry name" value="ISP domain"/>
    <property type="match status" value="1"/>
</dbReference>
<evidence type="ECO:0000256" key="20">
    <source>
        <dbReference type="SAM" id="Phobius"/>
    </source>
</evidence>
<evidence type="ECO:0000256" key="18">
    <source>
        <dbReference type="ARBA" id="ARBA00029586"/>
    </source>
</evidence>
<keyword evidence="16 20" id="KW-0472">Membrane</keyword>
<dbReference type="CDD" id="cd03467">
    <property type="entry name" value="Rieske"/>
    <property type="match status" value="1"/>
</dbReference>
<evidence type="ECO:0000259" key="21">
    <source>
        <dbReference type="PROSITE" id="PS51296"/>
    </source>
</evidence>
<evidence type="ECO:0000256" key="3">
    <source>
        <dbReference type="ARBA" id="ARBA00010651"/>
    </source>
</evidence>
<evidence type="ECO:0000256" key="15">
    <source>
        <dbReference type="ARBA" id="ARBA00023014"/>
    </source>
</evidence>
<dbReference type="Proteomes" id="UP001164693">
    <property type="component" value="Chromosome"/>
</dbReference>
<protein>
    <recommendedName>
        <fullName evidence="4">Cytochrome bc1 complex Rieske iron-sulfur subunit</fullName>
    </recommendedName>
    <alternativeName>
        <fullName evidence="18">Cytochrome bc1 reductase complex subunit QcrA</fullName>
    </alternativeName>
    <alternativeName>
        <fullName evidence="19">Rieske iron-sulfur protein</fullName>
    </alternativeName>
</protein>
<evidence type="ECO:0000256" key="17">
    <source>
        <dbReference type="ARBA" id="ARBA00023157"/>
    </source>
</evidence>
<evidence type="ECO:0000256" key="5">
    <source>
        <dbReference type="ARBA" id="ARBA00022448"/>
    </source>
</evidence>
<feature type="transmembrane region" description="Helical" evidence="20">
    <location>
        <begin position="165"/>
        <end position="185"/>
    </location>
</feature>
<keyword evidence="5" id="KW-0813">Transport</keyword>
<name>A0ABY7JZL3_9ACTN</name>
<keyword evidence="23" id="KW-1185">Reference proteome</keyword>
<keyword evidence="12 20" id="KW-1133">Transmembrane helix</keyword>
<keyword evidence="17" id="KW-1015">Disulfide bond</keyword>
<keyword evidence="13" id="KW-0560">Oxidoreductase</keyword>
<feature type="transmembrane region" description="Helical" evidence="20">
    <location>
        <begin position="56"/>
        <end position="77"/>
    </location>
</feature>
<dbReference type="Gene3D" id="2.102.10.10">
    <property type="entry name" value="Rieske [2Fe-2S] iron-sulphur domain"/>
    <property type="match status" value="1"/>
</dbReference>
<evidence type="ECO:0000256" key="2">
    <source>
        <dbReference type="ARBA" id="ARBA00004651"/>
    </source>
</evidence>
<dbReference type="Pfam" id="PF19297">
    <property type="entry name" value="QcrA_N"/>
    <property type="match status" value="1"/>
</dbReference>
<comment type="similarity">
    <text evidence="3">Belongs to the Rieske iron-sulfur protein family.</text>
</comment>
<evidence type="ECO:0000256" key="11">
    <source>
        <dbReference type="ARBA" id="ARBA00022982"/>
    </source>
</evidence>
<evidence type="ECO:0000256" key="8">
    <source>
        <dbReference type="ARBA" id="ARBA00022692"/>
    </source>
</evidence>
<feature type="transmembrane region" description="Helical" evidence="20">
    <location>
        <begin position="97"/>
        <end position="120"/>
    </location>
</feature>
<keyword evidence="9" id="KW-0001">2Fe-2S</keyword>
<keyword evidence="10" id="KW-0479">Metal-binding</keyword>
<keyword evidence="6" id="KW-1003">Cell membrane</keyword>
<keyword evidence="11" id="KW-0249">Electron transport</keyword>
<evidence type="ECO:0000256" key="10">
    <source>
        <dbReference type="ARBA" id="ARBA00022723"/>
    </source>
</evidence>
<evidence type="ECO:0000256" key="4">
    <source>
        <dbReference type="ARBA" id="ARBA00015816"/>
    </source>
</evidence>
<dbReference type="Pfam" id="PF00355">
    <property type="entry name" value="Rieske"/>
    <property type="match status" value="1"/>
</dbReference>
<evidence type="ECO:0000256" key="6">
    <source>
        <dbReference type="ARBA" id="ARBA00022475"/>
    </source>
</evidence>
<dbReference type="InterPro" id="IPR045603">
    <property type="entry name" value="QcrA_N"/>
</dbReference>
<evidence type="ECO:0000256" key="1">
    <source>
        <dbReference type="ARBA" id="ARBA00002494"/>
    </source>
</evidence>
<keyword evidence="7" id="KW-0679">Respiratory chain</keyword>
<evidence type="ECO:0000256" key="13">
    <source>
        <dbReference type="ARBA" id="ARBA00023002"/>
    </source>
</evidence>
<dbReference type="InterPro" id="IPR014349">
    <property type="entry name" value="Rieske_Fe-S_prot"/>
</dbReference>
<reference evidence="22" key="1">
    <citation type="submission" date="2022-05" db="EMBL/GenBank/DDBJ databases">
        <title>Jatrophihabitans sp. SB3-54 whole genome sequence.</title>
        <authorList>
            <person name="Suh M.K."/>
            <person name="Eom M.K."/>
            <person name="Kim J.S."/>
            <person name="Kim H.S."/>
            <person name="Do H.E."/>
            <person name="Shin Y.K."/>
            <person name="Lee J.-S."/>
        </authorList>
    </citation>
    <scope>NUCLEOTIDE SEQUENCE</scope>
    <source>
        <strain evidence="22">SB3-54</strain>
    </source>
</reference>
<keyword evidence="8 20" id="KW-0812">Transmembrane</keyword>
<organism evidence="22 23">
    <name type="scientific">Jatrophihabitans cynanchi</name>
    <dbReference type="NCBI Taxonomy" id="2944128"/>
    <lineage>
        <taxon>Bacteria</taxon>
        <taxon>Bacillati</taxon>
        <taxon>Actinomycetota</taxon>
        <taxon>Actinomycetes</taxon>
        <taxon>Jatrophihabitantales</taxon>
        <taxon>Jatrophihabitantaceae</taxon>
        <taxon>Jatrophihabitans</taxon>
    </lineage>
</organism>
<dbReference type="PROSITE" id="PS51296">
    <property type="entry name" value="RIESKE"/>
    <property type="match status" value="1"/>
</dbReference>
<accession>A0ABY7JZL3</accession>
<dbReference type="EMBL" id="CP097463">
    <property type="protein sequence ID" value="WAX58030.1"/>
    <property type="molecule type" value="Genomic_DNA"/>
</dbReference>
<keyword evidence="15" id="KW-0411">Iron-sulfur</keyword>
<feature type="domain" description="Rieske" evidence="21">
    <location>
        <begin position="252"/>
        <end position="342"/>
    </location>
</feature>
<evidence type="ECO:0000256" key="14">
    <source>
        <dbReference type="ARBA" id="ARBA00023004"/>
    </source>
</evidence>
<sequence length="369" mass="40374">MTGNPTEGPSADELREMSTEDAMRAGAEADGVHIVSRRDRFPVRGTKAEKRAERGVAAMFTLSALAGVGFIVAFIALPYKWHLPGTPQNFRFYTPALGILIALMLFGMAFGLVLWAKWLMPEEEIIQDRHDEPSTEEDKLMTEATLARGLEDTGLPRRSMILKSLGLAGGALATVPLVALVGGMLKKPGDQLDHTLYRKDKKRFPESGGRVPLVYADWRRVGPNDLSPGGIATVFPGVREKIDGYDGVTSASSPTLLIRLRPGQTVKARKGQAGFGWPAHNPEYLAFSKICTHAGCPASLYEQQTTRLLCPCHQSQFEVLQDAKPVFGPATRSLPKLPLDVVVAEDGTQYFVAREDFNEPIGPGFWERS</sequence>
<comment type="function">
    <text evidence="1">Iron-sulfur subunit of the cytochrome bc1 complex, an essential component of the respiratory electron transport chain required for ATP synthesis. The bc1 complex catalyzes the oxidation of menaquinol and the reduction of cytochrome c in the respiratory chain. The bc1 complex operates through a Q-cycle mechanism that couples electron transfer to generation of the proton gradient that drives ATP synthesis.</text>
</comment>
<evidence type="ECO:0000256" key="12">
    <source>
        <dbReference type="ARBA" id="ARBA00022989"/>
    </source>
</evidence>
<evidence type="ECO:0000313" key="23">
    <source>
        <dbReference type="Proteomes" id="UP001164693"/>
    </source>
</evidence>
<dbReference type="InterPro" id="IPR036922">
    <property type="entry name" value="Rieske_2Fe-2S_sf"/>
</dbReference>
<dbReference type="InterPro" id="IPR017941">
    <property type="entry name" value="Rieske_2Fe-2S"/>
</dbReference>
<evidence type="ECO:0000256" key="19">
    <source>
        <dbReference type="ARBA" id="ARBA00032409"/>
    </source>
</evidence>
<evidence type="ECO:0000313" key="22">
    <source>
        <dbReference type="EMBL" id="WAX58030.1"/>
    </source>
</evidence>
<dbReference type="RefSeq" id="WP_269444578.1">
    <property type="nucleotide sequence ID" value="NZ_CP097463.1"/>
</dbReference>
<comment type="subcellular location">
    <subcellularLocation>
        <location evidence="2">Cell membrane</location>
        <topology evidence="2">Multi-pass membrane protein</topology>
    </subcellularLocation>
</comment>